<reference evidence="2 3" key="1">
    <citation type="submission" date="2022-10" db="EMBL/GenBank/DDBJ databases">
        <title>Defluviimonas sp. nov., isolated from ocean surface sediments.</title>
        <authorList>
            <person name="He W."/>
            <person name="Wang L."/>
            <person name="Zhang D.-F."/>
        </authorList>
    </citation>
    <scope>NUCLEOTIDE SEQUENCE [LARGE SCALE GENOMIC DNA]</scope>
    <source>
        <strain evidence="2 3">WL0050</strain>
    </source>
</reference>
<organism evidence="2 3">
    <name type="scientific">Albidovulum litorale</name>
    <dbReference type="NCBI Taxonomy" id="2984134"/>
    <lineage>
        <taxon>Bacteria</taxon>
        <taxon>Pseudomonadati</taxon>
        <taxon>Pseudomonadota</taxon>
        <taxon>Alphaproteobacteria</taxon>
        <taxon>Rhodobacterales</taxon>
        <taxon>Paracoccaceae</taxon>
        <taxon>Albidovulum</taxon>
    </lineage>
</organism>
<protein>
    <submittedName>
        <fullName evidence="2">Polymer-forming cytoskeletal protein</fullName>
    </submittedName>
</protein>
<dbReference type="InterPro" id="IPR007607">
    <property type="entry name" value="BacA/B"/>
</dbReference>
<comment type="similarity">
    <text evidence="1">Belongs to the bactofilin family.</text>
</comment>
<evidence type="ECO:0000256" key="1">
    <source>
        <dbReference type="ARBA" id="ARBA00044755"/>
    </source>
</evidence>
<evidence type="ECO:0000313" key="3">
    <source>
        <dbReference type="Proteomes" id="UP001652564"/>
    </source>
</evidence>
<proteinExistence type="inferred from homology"/>
<dbReference type="RefSeq" id="WP_263738887.1">
    <property type="nucleotide sequence ID" value="NZ_JAOWKZ010000001.1"/>
</dbReference>
<gene>
    <name evidence="2" type="ORF">OEZ71_05395</name>
</gene>
<comment type="caution">
    <text evidence="2">The sequence shown here is derived from an EMBL/GenBank/DDBJ whole genome shotgun (WGS) entry which is preliminary data.</text>
</comment>
<dbReference type="PANTHER" id="PTHR35024:SF4">
    <property type="entry name" value="POLYMER-FORMING CYTOSKELETAL PROTEIN"/>
    <property type="match status" value="1"/>
</dbReference>
<evidence type="ECO:0000313" key="2">
    <source>
        <dbReference type="EMBL" id="MCV2871724.1"/>
    </source>
</evidence>
<name>A0ABT2ZKR7_9RHOB</name>
<dbReference type="EMBL" id="JAOWKZ010000001">
    <property type="protein sequence ID" value="MCV2871724.1"/>
    <property type="molecule type" value="Genomic_DNA"/>
</dbReference>
<dbReference type="PANTHER" id="PTHR35024">
    <property type="entry name" value="HYPOTHETICAL CYTOSOLIC PROTEIN"/>
    <property type="match status" value="1"/>
</dbReference>
<keyword evidence="3" id="KW-1185">Reference proteome</keyword>
<accession>A0ABT2ZKR7</accession>
<sequence>MTRSVIEEDLTIEGNITSKEGEIDVKGKVTGDVDARAVDIHPSGRVDGAISAETVNIQGVQSGRIKCTELSLEKSSDVKADVSARTLISEKGARLVGKVQISGN</sequence>
<dbReference type="Pfam" id="PF04519">
    <property type="entry name" value="Bactofilin"/>
    <property type="match status" value="1"/>
</dbReference>
<dbReference type="Proteomes" id="UP001652564">
    <property type="component" value="Unassembled WGS sequence"/>
</dbReference>